<dbReference type="SUPFAM" id="SSF140500">
    <property type="entry name" value="BAS1536-like"/>
    <property type="match status" value="1"/>
</dbReference>
<protein>
    <submittedName>
        <fullName evidence="2">Anti-anti-sigma factor</fullName>
    </submittedName>
</protein>
<dbReference type="Gene3D" id="3.30.750.24">
    <property type="entry name" value="STAS domain"/>
    <property type="match status" value="1"/>
</dbReference>
<dbReference type="InterPro" id="IPR002645">
    <property type="entry name" value="STAS_dom"/>
</dbReference>
<reference evidence="2 3" key="1">
    <citation type="submission" date="2016-10" db="EMBL/GenBank/DDBJ databases">
        <authorList>
            <person name="de Groot N.N."/>
        </authorList>
    </citation>
    <scope>NUCLEOTIDE SEQUENCE [LARGE SCALE GENOMIC DNA]</scope>
    <source>
        <strain evidence="2 3">CGMCC 1.7727</strain>
    </source>
</reference>
<accession>A0A1H9UU08</accession>
<dbReference type="InterPro" id="IPR036638">
    <property type="entry name" value="HLH_DNA-bd_sf"/>
</dbReference>
<dbReference type="GO" id="GO:0046983">
    <property type="term" value="F:protein dimerization activity"/>
    <property type="evidence" value="ECO:0007669"/>
    <property type="project" value="InterPro"/>
</dbReference>
<dbReference type="Proteomes" id="UP000199687">
    <property type="component" value="Unassembled WGS sequence"/>
</dbReference>
<name>A0A1H9UU08_9BACI</name>
<dbReference type="InterPro" id="IPR036513">
    <property type="entry name" value="STAS_dom_sf"/>
</dbReference>
<feature type="domain" description="STAS" evidence="1">
    <location>
        <begin position="52"/>
        <end position="160"/>
    </location>
</feature>
<dbReference type="AlphaFoldDB" id="A0A1H9UU08"/>
<keyword evidence="3" id="KW-1185">Reference proteome</keyword>
<dbReference type="CDD" id="cd07043">
    <property type="entry name" value="STAS_anti-anti-sigma_factors"/>
    <property type="match status" value="1"/>
</dbReference>
<dbReference type="OrthoDB" id="2965972at2"/>
<dbReference type="Gene3D" id="4.10.280.10">
    <property type="entry name" value="Helix-loop-helix DNA-binding domain"/>
    <property type="match status" value="1"/>
</dbReference>
<proteinExistence type="predicted"/>
<dbReference type="Pfam" id="PF01740">
    <property type="entry name" value="STAS"/>
    <property type="match status" value="1"/>
</dbReference>
<evidence type="ECO:0000259" key="1">
    <source>
        <dbReference type="PROSITE" id="PS50801"/>
    </source>
</evidence>
<sequence>MFISLSETFQRKRDEMFESAKNTPLTSKITVNHSQQLDHFINHFQSKRHSEIYIAEMLDNQTLTVKLKGQLDINTSSNLTNYIDQNKHQWLNVEKLYIDILDLHFFDTSGIKSIVSFMEEMKTKSISISLITTKRAFEILDLMGVTEVFDDCNDKTFHTI</sequence>
<dbReference type="SUPFAM" id="SSF52091">
    <property type="entry name" value="SpoIIaa-like"/>
    <property type="match status" value="1"/>
</dbReference>
<dbReference type="GO" id="GO:0043937">
    <property type="term" value="P:regulation of sporulation"/>
    <property type="evidence" value="ECO:0007669"/>
    <property type="project" value="InterPro"/>
</dbReference>
<dbReference type="InterPro" id="IPR018540">
    <property type="entry name" value="Spo0E-like"/>
</dbReference>
<dbReference type="RefSeq" id="WP_089743082.1">
    <property type="nucleotide sequence ID" value="NZ_FOGL01000019.1"/>
</dbReference>
<dbReference type="PROSITE" id="PS50801">
    <property type="entry name" value="STAS"/>
    <property type="match status" value="1"/>
</dbReference>
<evidence type="ECO:0000313" key="2">
    <source>
        <dbReference type="EMBL" id="SES12838.1"/>
    </source>
</evidence>
<dbReference type="Pfam" id="PF09388">
    <property type="entry name" value="SpoOE-like"/>
    <property type="match status" value="1"/>
</dbReference>
<dbReference type="InterPro" id="IPR037208">
    <property type="entry name" value="Spo0E-like_sf"/>
</dbReference>
<dbReference type="EMBL" id="FOGL01000019">
    <property type="protein sequence ID" value="SES12838.1"/>
    <property type="molecule type" value="Genomic_DNA"/>
</dbReference>
<gene>
    <name evidence="2" type="ORF">SAMN04487944_11951</name>
</gene>
<evidence type="ECO:0000313" key="3">
    <source>
        <dbReference type="Proteomes" id="UP000199687"/>
    </source>
</evidence>
<organism evidence="2 3">
    <name type="scientific">Gracilibacillus ureilyticus</name>
    <dbReference type="NCBI Taxonomy" id="531814"/>
    <lineage>
        <taxon>Bacteria</taxon>
        <taxon>Bacillati</taxon>
        <taxon>Bacillota</taxon>
        <taxon>Bacilli</taxon>
        <taxon>Bacillales</taxon>
        <taxon>Bacillaceae</taxon>
        <taxon>Gracilibacillus</taxon>
    </lineage>
</organism>